<evidence type="ECO:0000313" key="9">
    <source>
        <dbReference type="EMBL" id="RAV22605.1"/>
    </source>
</evidence>
<dbReference type="PROSITE" id="PS50928">
    <property type="entry name" value="ABC_TM1"/>
    <property type="match status" value="1"/>
</dbReference>
<evidence type="ECO:0000259" key="8">
    <source>
        <dbReference type="PROSITE" id="PS50928"/>
    </source>
</evidence>
<sequence>MISGHLLPTFMRKLADSMKLKNYTGLLYISPWIIGFLVFQFYPIFASLYYSFTDYSMARDPKFIGFKNYVDMFTIDPNFLLSLKVTIVYVLMAVPLKLIFALIVAVVLNLKLKFVNFFRTVYYIPSILGGSVAIAILWRAMFLKDGLVNHVLAYLHIPPVEWFGSTYIALFTLSLLTVWQFGSSMVLFLAGLKQIPQELYEAGTMDGASKLRMFFTITLPMLTPIVFFNLVMQMITALQEFTSAFVVTNGAPMKGTYLYGMKLYEEAFSNFKMGYASALSWVLFVLILIITFFIFRSSKSWVHYEDGGH</sequence>
<feature type="transmembrane region" description="Helical" evidence="7">
    <location>
        <begin position="273"/>
        <end position="295"/>
    </location>
</feature>
<reference evidence="9 10" key="1">
    <citation type="journal article" date="2009" name="Int. J. Syst. Evol. Microbiol.">
        <title>Paenibacillus contaminans sp. nov., isolated from a contaminated laboratory plate.</title>
        <authorList>
            <person name="Chou J.H."/>
            <person name="Lee J.H."/>
            <person name="Lin M.C."/>
            <person name="Chang P.S."/>
            <person name="Arun A.B."/>
            <person name="Young C.C."/>
            <person name="Chen W.M."/>
        </authorList>
    </citation>
    <scope>NUCLEOTIDE SEQUENCE [LARGE SCALE GENOMIC DNA]</scope>
    <source>
        <strain evidence="9 10">CKOBP-6</strain>
    </source>
</reference>
<comment type="similarity">
    <text evidence="7">Belongs to the binding-protein-dependent transport system permease family.</text>
</comment>
<dbReference type="InterPro" id="IPR051393">
    <property type="entry name" value="ABC_transporter_permease"/>
</dbReference>
<dbReference type="InterPro" id="IPR000515">
    <property type="entry name" value="MetI-like"/>
</dbReference>
<proteinExistence type="inferred from homology"/>
<evidence type="ECO:0000256" key="5">
    <source>
        <dbReference type="ARBA" id="ARBA00022989"/>
    </source>
</evidence>
<dbReference type="GO" id="GO:0005886">
    <property type="term" value="C:plasma membrane"/>
    <property type="evidence" value="ECO:0007669"/>
    <property type="project" value="UniProtKB-SubCell"/>
</dbReference>
<feature type="transmembrane region" description="Helical" evidence="7">
    <location>
        <begin position="213"/>
        <end position="235"/>
    </location>
</feature>
<keyword evidence="5 7" id="KW-1133">Transmembrane helix</keyword>
<evidence type="ECO:0000256" key="6">
    <source>
        <dbReference type="ARBA" id="ARBA00023136"/>
    </source>
</evidence>
<keyword evidence="3" id="KW-1003">Cell membrane</keyword>
<feature type="transmembrane region" description="Helical" evidence="7">
    <location>
        <begin position="162"/>
        <end position="192"/>
    </location>
</feature>
<keyword evidence="2 7" id="KW-0813">Transport</keyword>
<organism evidence="9 10">
    <name type="scientific">Paenibacillus contaminans</name>
    <dbReference type="NCBI Taxonomy" id="450362"/>
    <lineage>
        <taxon>Bacteria</taxon>
        <taxon>Bacillati</taxon>
        <taxon>Bacillota</taxon>
        <taxon>Bacilli</taxon>
        <taxon>Bacillales</taxon>
        <taxon>Paenibacillaceae</taxon>
        <taxon>Paenibacillus</taxon>
    </lineage>
</organism>
<dbReference type="CDD" id="cd06261">
    <property type="entry name" value="TM_PBP2"/>
    <property type="match status" value="1"/>
</dbReference>
<feature type="transmembrane region" description="Helical" evidence="7">
    <location>
        <begin position="120"/>
        <end position="142"/>
    </location>
</feature>
<evidence type="ECO:0000313" key="10">
    <source>
        <dbReference type="Proteomes" id="UP000250369"/>
    </source>
</evidence>
<feature type="domain" description="ABC transmembrane type-1" evidence="8">
    <location>
        <begin position="83"/>
        <end position="294"/>
    </location>
</feature>
<accession>A0A329MRP0</accession>
<feature type="transmembrane region" description="Helical" evidence="7">
    <location>
        <begin position="87"/>
        <end position="108"/>
    </location>
</feature>
<dbReference type="PANTHER" id="PTHR30193">
    <property type="entry name" value="ABC TRANSPORTER PERMEASE PROTEIN"/>
    <property type="match status" value="1"/>
</dbReference>
<dbReference type="AlphaFoldDB" id="A0A329MRP0"/>
<dbReference type="EMBL" id="QMFB01000002">
    <property type="protein sequence ID" value="RAV22605.1"/>
    <property type="molecule type" value="Genomic_DNA"/>
</dbReference>
<comment type="subcellular location">
    <subcellularLocation>
        <location evidence="1 7">Cell membrane</location>
        <topology evidence="1 7">Multi-pass membrane protein</topology>
    </subcellularLocation>
</comment>
<dbReference type="OrthoDB" id="9788108at2"/>
<dbReference type="PANTHER" id="PTHR30193:SF1">
    <property type="entry name" value="ABC TRANSPORTER PERMEASE PROTEIN YESP-RELATED"/>
    <property type="match status" value="1"/>
</dbReference>
<keyword evidence="6 7" id="KW-0472">Membrane</keyword>
<dbReference type="Gene3D" id="1.10.3720.10">
    <property type="entry name" value="MetI-like"/>
    <property type="match status" value="1"/>
</dbReference>
<evidence type="ECO:0000256" key="7">
    <source>
        <dbReference type="RuleBase" id="RU363032"/>
    </source>
</evidence>
<name>A0A329MRP0_9BACL</name>
<evidence type="ECO:0000256" key="3">
    <source>
        <dbReference type="ARBA" id="ARBA00022475"/>
    </source>
</evidence>
<gene>
    <name evidence="9" type="ORF">DQG23_04960</name>
</gene>
<dbReference type="Pfam" id="PF00528">
    <property type="entry name" value="BPD_transp_1"/>
    <property type="match status" value="1"/>
</dbReference>
<dbReference type="InterPro" id="IPR035906">
    <property type="entry name" value="MetI-like_sf"/>
</dbReference>
<evidence type="ECO:0000256" key="2">
    <source>
        <dbReference type="ARBA" id="ARBA00022448"/>
    </source>
</evidence>
<dbReference type="SUPFAM" id="SSF160964">
    <property type="entry name" value="MalF N-terminal region-like"/>
    <property type="match status" value="1"/>
</dbReference>
<evidence type="ECO:0000256" key="1">
    <source>
        <dbReference type="ARBA" id="ARBA00004651"/>
    </source>
</evidence>
<dbReference type="SUPFAM" id="SSF161098">
    <property type="entry name" value="MetI-like"/>
    <property type="match status" value="1"/>
</dbReference>
<comment type="caution">
    <text evidence="9">The sequence shown here is derived from an EMBL/GenBank/DDBJ whole genome shotgun (WGS) entry which is preliminary data.</text>
</comment>
<dbReference type="Proteomes" id="UP000250369">
    <property type="component" value="Unassembled WGS sequence"/>
</dbReference>
<evidence type="ECO:0000256" key="4">
    <source>
        <dbReference type="ARBA" id="ARBA00022692"/>
    </source>
</evidence>
<keyword evidence="10" id="KW-1185">Reference proteome</keyword>
<keyword evidence="4 7" id="KW-0812">Transmembrane</keyword>
<dbReference type="GO" id="GO:0055085">
    <property type="term" value="P:transmembrane transport"/>
    <property type="evidence" value="ECO:0007669"/>
    <property type="project" value="InterPro"/>
</dbReference>
<protein>
    <submittedName>
        <fullName evidence="9">Sugar ABC transporter permease</fullName>
    </submittedName>
</protein>
<feature type="transmembrane region" description="Helical" evidence="7">
    <location>
        <begin position="26"/>
        <end position="52"/>
    </location>
</feature>